<protein>
    <recommendedName>
        <fullName evidence="3">Thymidylate kinase-like domain-containing protein</fullName>
    </recommendedName>
</protein>
<comment type="caution">
    <text evidence="1">The sequence shown here is derived from an EMBL/GenBank/DDBJ whole genome shotgun (WGS) entry which is preliminary data.</text>
</comment>
<proteinExistence type="predicted"/>
<dbReference type="AlphaFoldDB" id="A0A2M7XEH5"/>
<dbReference type="EMBL" id="PFWU01000005">
    <property type="protein sequence ID" value="PJA46280.1"/>
    <property type="molecule type" value="Genomic_DNA"/>
</dbReference>
<gene>
    <name evidence="1" type="ORF">CO174_00540</name>
</gene>
<accession>A0A2M7XEH5</accession>
<evidence type="ECO:0000313" key="2">
    <source>
        <dbReference type="Proteomes" id="UP000229385"/>
    </source>
</evidence>
<sequence length="190" mass="21811">MLEFAIDGHDGAAKTPILEGVQQQLCAKGLSVMTCAPFHVANHRYGSDVYSLWKHDESAHMLLGLLSDVISCARDEASRHGADVLLFDRHWMTILVEIDDRRLLRACWEDMVPTFFVSAPPAKTKACDRFSYALGWTSSDERVEYYYQRYLEIVRRYPQHLLGTYDVLHKRQPLDPIITDIVGKILETLR</sequence>
<reference evidence="2" key="1">
    <citation type="submission" date="2017-09" db="EMBL/GenBank/DDBJ databases">
        <title>Depth-based differentiation of microbial function through sediment-hosted aquifers and enrichment of novel symbionts in the deep terrestrial subsurface.</title>
        <authorList>
            <person name="Probst A.J."/>
            <person name="Ladd B."/>
            <person name="Jarett J.K."/>
            <person name="Geller-Mcgrath D.E."/>
            <person name="Sieber C.M.K."/>
            <person name="Emerson J.B."/>
            <person name="Anantharaman K."/>
            <person name="Thomas B.C."/>
            <person name="Malmstrom R."/>
            <person name="Stieglmeier M."/>
            <person name="Klingl A."/>
            <person name="Woyke T."/>
            <person name="Ryan C.M."/>
            <person name="Banfield J.F."/>
        </authorList>
    </citation>
    <scope>NUCLEOTIDE SEQUENCE [LARGE SCALE GENOMIC DNA]</scope>
</reference>
<evidence type="ECO:0008006" key="3">
    <source>
        <dbReference type="Google" id="ProtNLM"/>
    </source>
</evidence>
<name>A0A2M7XEH5_9BACT</name>
<organism evidence="1 2">
    <name type="scientific">Candidatus Uhrbacteria bacterium CG_4_9_14_3_um_filter_50_9</name>
    <dbReference type="NCBI Taxonomy" id="1975035"/>
    <lineage>
        <taxon>Bacteria</taxon>
        <taxon>Candidatus Uhriibacteriota</taxon>
    </lineage>
</organism>
<dbReference type="Proteomes" id="UP000229385">
    <property type="component" value="Unassembled WGS sequence"/>
</dbReference>
<evidence type="ECO:0000313" key="1">
    <source>
        <dbReference type="EMBL" id="PJA46280.1"/>
    </source>
</evidence>